<dbReference type="PROSITE" id="PS00519">
    <property type="entry name" value="HTH_ASNC_1"/>
    <property type="match status" value="1"/>
</dbReference>
<accession>A0A923E957</accession>
<dbReference type="SUPFAM" id="SSF46785">
    <property type="entry name" value="Winged helix' DNA-binding domain"/>
    <property type="match status" value="1"/>
</dbReference>
<dbReference type="InterPro" id="IPR050684">
    <property type="entry name" value="HTH-Siroheme_Decarb"/>
</dbReference>
<evidence type="ECO:0000259" key="9">
    <source>
        <dbReference type="PROSITE" id="PS50956"/>
    </source>
</evidence>
<dbReference type="Pfam" id="PF17805">
    <property type="entry name" value="AsnC_trans_reg2"/>
    <property type="match status" value="1"/>
</dbReference>
<dbReference type="EMBL" id="JAAZWO010000005">
    <property type="protein sequence ID" value="MBC2397401.1"/>
    <property type="molecule type" value="Genomic_DNA"/>
</dbReference>
<keyword evidence="11" id="KW-1185">Reference proteome</keyword>
<evidence type="ECO:0000256" key="6">
    <source>
        <dbReference type="ARBA" id="ARBA00023457"/>
    </source>
</evidence>
<dbReference type="GO" id="GO:0043565">
    <property type="term" value="F:sequence-specific DNA binding"/>
    <property type="evidence" value="ECO:0007669"/>
    <property type="project" value="InterPro"/>
</dbReference>
<proteinExistence type="inferred from homology"/>
<feature type="domain" description="HTH asnC-type" evidence="9">
    <location>
        <begin position="1"/>
        <end position="65"/>
    </location>
</feature>
<evidence type="ECO:0000313" key="10">
    <source>
        <dbReference type="EMBL" id="MBC2397401.1"/>
    </source>
</evidence>
<dbReference type="InterPro" id="IPR036388">
    <property type="entry name" value="WH-like_DNA-bd_sf"/>
</dbReference>
<dbReference type="GO" id="GO:0016829">
    <property type="term" value="F:lyase activity"/>
    <property type="evidence" value="ECO:0007669"/>
    <property type="project" value="UniProtKB-KW"/>
</dbReference>
<dbReference type="AlphaFoldDB" id="A0A923E957"/>
<protein>
    <recommendedName>
        <fullName evidence="7">siroheme decarboxylase</fullName>
        <ecNumber evidence="7">4.1.1.111</ecNumber>
    </recommendedName>
</protein>
<gene>
    <name evidence="10" type="ORF">HGG79_06370</name>
</gene>
<keyword evidence="2" id="KW-0238">DNA-binding</keyword>
<evidence type="ECO:0000256" key="3">
    <source>
        <dbReference type="ARBA" id="ARBA00023163"/>
    </source>
</evidence>
<dbReference type="EC" id="4.1.1.111" evidence="7"/>
<evidence type="ECO:0000256" key="5">
    <source>
        <dbReference type="ARBA" id="ARBA00023444"/>
    </source>
</evidence>
<organism evidence="10 11">
    <name type="scientific">Clostridium tetanomorphum</name>
    <dbReference type="NCBI Taxonomy" id="1553"/>
    <lineage>
        <taxon>Bacteria</taxon>
        <taxon>Bacillati</taxon>
        <taxon>Bacillota</taxon>
        <taxon>Clostridia</taxon>
        <taxon>Eubacteriales</taxon>
        <taxon>Clostridiaceae</taxon>
        <taxon>Clostridium</taxon>
    </lineage>
</organism>
<dbReference type="InterPro" id="IPR019885">
    <property type="entry name" value="Tscrpt_reg_HTH_AsnC-type_CS"/>
</dbReference>
<dbReference type="PROSITE" id="PS50956">
    <property type="entry name" value="HTH_ASNC_2"/>
    <property type="match status" value="1"/>
</dbReference>
<dbReference type="InterPro" id="IPR000485">
    <property type="entry name" value="AsnC-type_HTH_dom"/>
</dbReference>
<keyword evidence="1" id="KW-0805">Transcription regulation</keyword>
<dbReference type="RefSeq" id="WP_035144436.1">
    <property type="nucleotide sequence ID" value="NZ_JAAZWO010000005.1"/>
</dbReference>
<evidence type="ECO:0000256" key="7">
    <source>
        <dbReference type="ARBA" id="ARBA00023471"/>
    </source>
</evidence>
<comment type="catalytic activity">
    <reaction evidence="8">
        <text>siroheme + 2 H(+) = 12,18-didecarboxysiroheme + 2 CO2</text>
        <dbReference type="Rhea" id="RHEA:19093"/>
        <dbReference type="ChEBI" id="CHEBI:15378"/>
        <dbReference type="ChEBI" id="CHEBI:16526"/>
        <dbReference type="ChEBI" id="CHEBI:60052"/>
        <dbReference type="ChEBI" id="CHEBI:140497"/>
        <dbReference type="EC" id="4.1.1.111"/>
    </reaction>
</comment>
<dbReference type="Pfam" id="PF22451">
    <property type="entry name" value="NirdL-like_HTH"/>
    <property type="match status" value="1"/>
</dbReference>
<keyword evidence="4" id="KW-0456">Lyase</keyword>
<evidence type="ECO:0000256" key="2">
    <source>
        <dbReference type="ARBA" id="ARBA00023125"/>
    </source>
</evidence>
<dbReference type="PANTHER" id="PTHR43413:SF1">
    <property type="entry name" value="SIROHEME DECARBOXYLASE NIRL SUBUNIT"/>
    <property type="match status" value="1"/>
</dbReference>
<dbReference type="PANTHER" id="PTHR43413">
    <property type="entry name" value="TRANSCRIPTIONAL REGULATOR, ASNC FAMILY"/>
    <property type="match status" value="1"/>
</dbReference>
<reference evidence="10 11" key="1">
    <citation type="submission" date="2020-04" db="EMBL/GenBank/DDBJ databases">
        <title>Genomic insights into acetone-butanol-ethanol (ABE) fermentation by sequencing solventogenic clostridia strains.</title>
        <authorList>
            <person name="Brown S."/>
        </authorList>
    </citation>
    <scope>NUCLEOTIDE SEQUENCE [LARGE SCALE GENOMIC DNA]</scope>
    <source>
        <strain evidence="10 11">DJ011</strain>
    </source>
</reference>
<sequence length="157" mass="18205">MDNIDKTILTCIQEGLDIEKRPFLALAQRINITEDEVIDRIKKLKEEGYIRRLGGIFNSKKLGYVSTLCAIIVPEDKIEYVATIINKYDEITHNYMRNNRYNMWFTIIAPSKERIDQIIREIKKEADILNLISLPSNRLFKVKVTLNLGGTKDARCS</sequence>
<evidence type="ECO:0000256" key="1">
    <source>
        <dbReference type="ARBA" id="ARBA00023015"/>
    </source>
</evidence>
<evidence type="ECO:0000256" key="8">
    <source>
        <dbReference type="ARBA" id="ARBA00048470"/>
    </source>
</evidence>
<comment type="pathway">
    <text evidence="5">Porphyrin-containing compound metabolism.</text>
</comment>
<dbReference type="Gene3D" id="1.10.10.10">
    <property type="entry name" value="Winged helix-like DNA-binding domain superfamily/Winged helix DNA-binding domain"/>
    <property type="match status" value="1"/>
</dbReference>
<dbReference type="InterPro" id="IPR040523">
    <property type="entry name" value="AsnC_trans_reg2"/>
</dbReference>
<comment type="similarity">
    <text evidence="6">Belongs to the Ahb/Nir family.</text>
</comment>
<evidence type="ECO:0000313" key="11">
    <source>
        <dbReference type="Proteomes" id="UP000563151"/>
    </source>
</evidence>
<keyword evidence="3" id="KW-0804">Transcription</keyword>
<dbReference type="Proteomes" id="UP000563151">
    <property type="component" value="Unassembled WGS sequence"/>
</dbReference>
<comment type="caution">
    <text evidence="10">The sequence shown here is derived from an EMBL/GenBank/DDBJ whole genome shotgun (WGS) entry which is preliminary data.</text>
</comment>
<evidence type="ECO:0000256" key="4">
    <source>
        <dbReference type="ARBA" id="ARBA00023239"/>
    </source>
</evidence>
<dbReference type="InterPro" id="IPR019888">
    <property type="entry name" value="Tscrpt_reg_AsnC-like"/>
</dbReference>
<dbReference type="SMART" id="SM00344">
    <property type="entry name" value="HTH_ASNC"/>
    <property type="match status" value="1"/>
</dbReference>
<dbReference type="Gene3D" id="3.30.70.3460">
    <property type="match status" value="1"/>
</dbReference>
<dbReference type="InterPro" id="IPR053953">
    <property type="entry name" value="NirdL-like_HTH"/>
</dbReference>
<dbReference type="InterPro" id="IPR036390">
    <property type="entry name" value="WH_DNA-bd_sf"/>
</dbReference>
<name>A0A923E957_CLOTT</name>